<comment type="caution">
    <text evidence="3">The sequence shown here is derived from an EMBL/GenBank/DDBJ whole genome shotgun (WGS) entry which is preliminary data.</text>
</comment>
<organism evidence="3 4">
    <name type="scientific">Brunnivagina elsteri CCALA 953</name>
    <dbReference type="NCBI Taxonomy" id="987040"/>
    <lineage>
        <taxon>Bacteria</taxon>
        <taxon>Bacillati</taxon>
        <taxon>Cyanobacteriota</taxon>
        <taxon>Cyanophyceae</taxon>
        <taxon>Nostocales</taxon>
        <taxon>Calotrichaceae</taxon>
        <taxon>Brunnivagina</taxon>
    </lineage>
</organism>
<dbReference type="RefSeq" id="WP_095721312.1">
    <property type="nucleotide sequence ID" value="NZ_NTFS01000067.1"/>
</dbReference>
<gene>
    <name evidence="3" type="ORF">CK510_08630</name>
</gene>
<keyword evidence="4" id="KW-1185">Reference proteome</keyword>
<dbReference type="OrthoDB" id="468089at2"/>
<accession>A0A2A2TLD7</accession>
<dbReference type="SUPFAM" id="SSF57868">
    <property type="entry name" value="Metallothionein"/>
    <property type="match status" value="1"/>
</dbReference>
<proteinExistence type="predicted"/>
<dbReference type="AlphaFoldDB" id="A0A2A2TLD7"/>
<dbReference type="InterPro" id="IPR000518">
    <property type="entry name" value="Metalthion_fam14_prok"/>
</dbReference>
<dbReference type="EMBL" id="NTFS01000067">
    <property type="protein sequence ID" value="PAX57952.1"/>
    <property type="molecule type" value="Genomic_DNA"/>
</dbReference>
<dbReference type="Pfam" id="PF02069">
    <property type="entry name" value="Metallothio_Pro"/>
    <property type="match status" value="1"/>
</dbReference>
<dbReference type="InterPro" id="IPR017854">
    <property type="entry name" value="Metalthion_dom_sf"/>
</dbReference>
<dbReference type="PRINTS" id="PR00859">
    <property type="entry name" value="MTPROKARYOTE"/>
</dbReference>
<evidence type="ECO:0000256" key="2">
    <source>
        <dbReference type="ARBA" id="ARBA00022851"/>
    </source>
</evidence>
<evidence type="ECO:0000313" key="3">
    <source>
        <dbReference type="EMBL" id="PAX57952.1"/>
    </source>
</evidence>
<sequence>MKAVSLMKCACETCLCVISTEDAVNKDNKYYCSEACAEGHKTMKGCAHNGCGC</sequence>
<dbReference type="Proteomes" id="UP000218238">
    <property type="component" value="Unassembled WGS sequence"/>
</dbReference>
<evidence type="ECO:0000256" key="1">
    <source>
        <dbReference type="ARBA" id="ARBA00022723"/>
    </source>
</evidence>
<keyword evidence="1" id="KW-0479">Metal-binding</keyword>
<reference evidence="3 4" key="1">
    <citation type="submission" date="2017-08" db="EMBL/GenBank/DDBJ databases">
        <title>Draft genome sequence of filamentous cyanobacterium Calothrix elsteri CCALA 953.</title>
        <authorList>
            <person name="Gagunashvili A.N."/>
            <person name="Elster J."/>
            <person name="Andresson O.S."/>
        </authorList>
    </citation>
    <scope>NUCLEOTIDE SEQUENCE [LARGE SCALE GENOMIC DNA]</scope>
    <source>
        <strain evidence="3 4">CCALA 953</strain>
    </source>
</reference>
<dbReference type="GO" id="GO:0046872">
    <property type="term" value="F:metal ion binding"/>
    <property type="evidence" value="ECO:0007669"/>
    <property type="project" value="UniProtKB-KW"/>
</dbReference>
<name>A0A2A2TLD7_9CYAN</name>
<protein>
    <submittedName>
        <fullName evidence="3">Metallothionein</fullName>
    </submittedName>
</protein>
<keyword evidence="2" id="KW-0480">Metal-thiolate cluster</keyword>
<evidence type="ECO:0000313" key="4">
    <source>
        <dbReference type="Proteomes" id="UP000218238"/>
    </source>
</evidence>
<dbReference type="Gene3D" id="2.30.170.10">
    <property type="match status" value="1"/>
</dbReference>